<comment type="subcellular location">
    <subcellularLocation>
        <location evidence="1">Cell membrane</location>
        <topology evidence="1">Multi-pass membrane protein</topology>
    </subcellularLocation>
</comment>
<dbReference type="PANTHER" id="PTHR42718">
    <property type="entry name" value="MAJOR FACILITATOR SUPERFAMILY MULTIDRUG TRANSPORTER MFSC"/>
    <property type="match status" value="1"/>
</dbReference>
<feature type="transmembrane region" description="Helical" evidence="6">
    <location>
        <begin position="434"/>
        <end position="451"/>
    </location>
</feature>
<keyword evidence="4 6" id="KW-0472">Membrane</keyword>
<feature type="transmembrane region" description="Helical" evidence="6">
    <location>
        <begin position="252"/>
        <end position="272"/>
    </location>
</feature>
<dbReference type="EMBL" id="JAVREH010000014">
    <property type="protein sequence ID" value="MDT0262122.1"/>
    <property type="molecule type" value="Genomic_DNA"/>
</dbReference>
<feature type="transmembrane region" description="Helical" evidence="6">
    <location>
        <begin position="293"/>
        <end position="319"/>
    </location>
</feature>
<name>A0ABU2JAV2_9ACTN</name>
<dbReference type="RefSeq" id="WP_311423273.1">
    <property type="nucleotide sequence ID" value="NZ_JAVREH010000014.1"/>
</dbReference>
<feature type="transmembrane region" description="Helical" evidence="6">
    <location>
        <begin position="32"/>
        <end position="56"/>
    </location>
</feature>
<dbReference type="Gene3D" id="1.20.1720.10">
    <property type="entry name" value="Multidrug resistance protein D"/>
    <property type="match status" value="1"/>
</dbReference>
<feature type="transmembrane region" description="Helical" evidence="6">
    <location>
        <begin position="463"/>
        <end position="485"/>
    </location>
</feature>
<feature type="transmembrane region" description="Helical" evidence="6">
    <location>
        <begin position="68"/>
        <end position="88"/>
    </location>
</feature>
<dbReference type="CDD" id="cd17321">
    <property type="entry name" value="MFS_MMR_MDR_like"/>
    <property type="match status" value="1"/>
</dbReference>
<organism evidence="8 9">
    <name type="scientific">Jatrophihabitans lederbergiae</name>
    <dbReference type="NCBI Taxonomy" id="3075547"/>
    <lineage>
        <taxon>Bacteria</taxon>
        <taxon>Bacillati</taxon>
        <taxon>Actinomycetota</taxon>
        <taxon>Actinomycetes</taxon>
        <taxon>Jatrophihabitantales</taxon>
        <taxon>Jatrophihabitantaceae</taxon>
        <taxon>Jatrophihabitans</taxon>
    </lineage>
</organism>
<evidence type="ECO:0000313" key="8">
    <source>
        <dbReference type="EMBL" id="MDT0262122.1"/>
    </source>
</evidence>
<keyword evidence="3 6" id="KW-1133">Transmembrane helix</keyword>
<evidence type="ECO:0000256" key="4">
    <source>
        <dbReference type="ARBA" id="ARBA00023136"/>
    </source>
</evidence>
<feature type="transmembrane region" description="Helical" evidence="6">
    <location>
        <begin position="100"/>
        <end position="119"/>
    </location>
</feature>
<feature type="region of interest" description="Disordered" evidence="5">
    <location>
        <begin position="1"/>
        <end position="22"/>
    </location>
</feature>
<sequence length="491" mass="50339">MSSDVSTGPPALQTANPAERAPQGAAADKVRWGALALVMVGTFVTILDYFIANVAIPSIQSGLHASPAQVQLIFAGYGVALTAGLITGGRLGDLYGRRRMFGIGLAVFTVASLACGLAPTATDLVLARIVQGVGAALLVPQVLGILSTMYTGEHRAKAFTAYGLVIGLAGVFGQLVGGALISLNIDGLDWRAVFLINVPIGLLGLLFIPKVLPKIASTPGASLDLLGAFLVTGALGLLVYCLVEGREQHWPVWSWAGLILAVVLAVEAIVHLRRLAARGGQPLIDPGMFANRTFSVGLAATVTYFLSMGSFFLLFAFYLQQGRGLSALQSGLLFIALGSGYFGTSVLATSLSKLMGRQLVAVGPVTIALGYGLVALTVHEIGIGGDIGWLIPGLLVAGFGMGMTTGPLTNTVLMGVDPQHAAAASGAVNTAQEGGAAIGVAIAGTVFYPALGNVVHAESFAHALQVSLIPLMAFGILAALLAQLLPRPAKV</sequence>
<evidence type="ECO:0000256" key="2">
    <source>
        <dbReference type="ARBA" id="ARBA00022692"/>
    </source>
</evidence>
<gene>
    <name evidence="8" type="ORF">RM423_12035</name>
</gene>
<evidence type="ECO:0000256" key="6">
    <source>
        <dbReference type="SAM" id="Phobius"/>
    </source>
</evidence>
<feature type="transmembrane region" description="Helical" evidence="6">
    <location>
        <begin position="359"/>
        <end position="378"/>
    </location>
</feature>
<evidence type="ECO:0000256" key="1">
    <source>
        <dbReference type="ARBA" id="ARBA00004651"/>
    </source>
</evidence>
<dbReference type="InterPro" id="IPR011701">
    <property type="entry name" value="MFS"/>
</dbReference>
<feature type="domain" description="Major facilitator superfamily (MFS) profile" evidence="7">
    <location>
        <begin position="34"/>
        <end position="490"/>
    </location>
</feature>
<dbReference type="Proteomes" id="UP001183176">
    <property type="component" value="Unassembled WGS sequence"/>
</dbReference>
<feature type="transmembrane region" description="Helical" evidence="6">
    <location>
        <begin position="125"/>
        <end position="147"/>
    </location>
</feature>
<evidence type="ECO:0000259" key="7">
    <source>
        <dbReference type="PROSITE" id="PS50850"/>
    </source>
</evidence>
<feature type="transmembrane region" description="Helical" evidence="6">
    <location>
        <begin position="331"/>
        <end position="352"/>
    </location>
</feature>
<proteinExistence type="predicted"/>
<dbReference type="PRINTS" id="PR01036">
    <property type="entry name" value="TCRTETB"/>
</dbReference>
<comment type="caution">
    <text evidence="8">The sequence shown here is derived from an EMBL/GenBank/DDBJ whole genome shotgun (WGS) entry which is preliminary data.</text>
</comment>
<dbReference type="InterPro" id="IPR036259">
    <property type="entry name" value="MFS_trans_sf"/>
</dbReference>
<dbReference type="PANTHER" id="PTHR42718:SF39">
    <property type="entry name" value="ACTINORHODIN TRANSPORTER-RELATED"/>
    <property type="match status" value="1"/>
</dbReference>
<evidence type="ECO:0000313" key="9">
    <source>
        <dbReference type="Proteomes" id="UP001183176"/>
    </source>
</evidence>
<dbReference type="InterPro" id="IPR020846">
    <property type="entry name" value="MFS_dom"/>
</dbReference>
<keyword evidence="9" id="KW-1185">Reference proteome</keyword>
<dbReference type="PROSITE" id="PS50850">
    <property type="entry name" value="MFS"/>
    <property type="match status" value="1"/>
</dbReference>
<feature type="transmembrane region" description="Helical" evidence="6">
    <location>
        <begin position="190"/>
        <end position="208"/>
    </location>
</feature>
<accession>A0ABU2JAV2</accession>
<keyword evidence="2 6" id="KW-0812">Transmembrane</keyword>
<evidence type="ECO:0000256" key="3">
    <source>
        <dbReference type="ARBA" id="ARBA00022989"/>
    </source>
</evidence>
<protein>
    <submittedName>
        <fullName evidence="8">MFS transporter</fullName>
    </submittedName>
</protein>
<dbReference type="Gene3D" id="1.20.1250.20">
    <property type="entry name" value="MFS general substrate transporter like domains"/>
    <property type="match status" value="1"/>
</dbReference>
<feature type="transmembrane region" description="Helical" evidence="6">
    <location>
        <begin position="220"/>
        <end position="240"/>
    </location>
</feature>
<feature type="transmembrane region" description="Helical" evidence="6">
    <location>
        <begin position="390"/>
        <end position="413"/>
    </location>
</feature>
<reference evidence="9" key="1">
    <citation type="submission" date="2023-07" db="EMBL/GenBank/DDBJ databases">
        <title>30 novel species of actinomycetes from the DSMZ collection.</title>
        <authorList>
            <person name="Nouioui I."/>
        </authorList>
    </citation>
    <scope>NUCLEOTIDE SEQUENCE [LARGE SCALE GENOMIC DNA]</scope>
    <source>
        <strain evidence="9">DSM 44399</strain>
    </source>
</reference>
<evidence type="ECO:0000256" key="5">
    <source>
        <dbReference type="SAM" id="MobiDB-lite"/>
    </source>
</evidence>
<dbReference type="Pfam" id="PF07690">
    <property type="entry name" value="MFS_1"/>
    <property type="match status" value="1"/>
</dbReference>
<feature type="transmembrane region" description="Helical" evidence="6">
    <location>
        <begin position="159"/>
        <end position="184"/>
    </location>
</feature>
<dbReference type="SUPFAM" id="SSF103473">
    <property type="entry name" value="MFS general substrate transporter"/>
    <property type="match status" value="1"/>
</dbReference>